<dbReference type="InterPro" id="IPR011205">
    <property type="entry name" value="UCP015417_vWA"/>
</dbReference>
<proteinExistence type="predicted"/>
<dbReference type="PANTHER" id="PTHR31373">
    <property type="entry name" value="OS06G0652100 PROTEIN"/>
    <property type="match status" value="1"/>
</dbReference>
<dbReference type="AlphaFoldDB" id="A0A498I1L1"/>
<comment type="caution">
    <text evidence="2">The sequence shown here is derived from an EMBL/GenBank/DDBJ whole genome shotgun (WGS) entry which is preliminary data.</text>
</comment>
<dbReference type="EMBL" id="RDQH01000340">
    <property type="protein sequence ID" value="RXH77486.1"/>
    <property type="molecule type" value="Genomic_DNA"/>
</dbReference>
<evidence type="ECO:0000313" key="3">
    <source>
        <dbReference type="Proteomes" id="UP000290289"/>
    </source>
</evidence>
<accession>A0A498I1L1</accession>
<dbReference type="Proteomes" id="UP000290289">
    <property type="component" value="Chromosome 14"/>
</dbReference>
<protein>
    <recommendedName>
        <fullName evidence="1">DUF7788 domain-containing protein</fullName>
    </recommendedName>
</protein>
<name>A0A498I1L1_MALDO</name>
<gene>
    <name evidence="2" type="ORF">DVH24_023760</name>
</gene>
<dbReference type="Pfam" id="PF25043">
    <property type="entry name" value="DUF7788"/>
    <property type="match status" value="1"/>
</dbReference>
<evidence type="ECO:0000313" key="2">
    <source>
        <dbReference type="EMBL" id="RXH77486.1"/>
    </source>
</evidence>
<feature type="domain" description="DUF7788" evidence="1">
    <location>
        <begin position="120"/>
        <end position="248"/>
    </location>
</feature>
<dbReference type="InterPro" id="IPR056690">
    <property type="entry name" value="DUF7788"/>
</dbReference>
<keyword evidence="3" id="KW-1185">Reference proteome</keyword>
<reference evidence="2 3" key="1">
    <citation type="submission" date="2018-10" db="EMBL/GenBank/DDBJ databases">
        <title>A high-quality apple genome assembly.</title>
        <authorList>
            <person name="Hu J."/>
        </authorList>
    </citation>
    <scope>NUCLEOTIDE SEQUENCE [LARGE SCALE GENOMIC DNA]</scope>
    <source>
        <strain evidence="3">cv. HFTH1</strain>
        <tissue evidence="2">Young leaf</tissue>
    </source>
</reference>
<evidence type="ECO:0000259" key="1">
    <source>
        <dbReference type="Pfam" id="PF25043"/>
    </source>
</evidence>
<sequence length="259" mass="29529">MRLFPHQSSVHSQEWKRLAKEEPLTNYYNLGGIVGHKRRDDKKYLEEIAAGNLSGIKYDALLPHQIILYAEDGSDIKQAAELQWKTMVEGMHLKGKFRNYFAVYHTTKYSDKGVGGRMMQGLALLLSQLSEGPWKGKVIVFDQPLLCPIQGKDLKYKCEFMGTMESDLFVDYEKLFDIPGVTAIAKGSVKPEQMIKTVFVFSESLRFSGIDESVAQQRASTTIRRKFKDKGYGDDTVTHLLFWDFGDLEDPPMPPKQHP</sequence>
<dbReference type="PANTHER" id="PTHR31373:SF17">
    <property type="entry name" value="OS06G0652100 PROTEIN"/>
    <property type="match status" value="1"/>
</dbReference>
<organism evidence="2 3">
    <name type="scientific">Malus domestica</name>
    <name type="common">Apple</name>
    <name type="synonym">Pyrus malus</name>
    <dbReference type="NCBI Taxonomy" id="3750"/>
    <lineage>
        <taxon>Eukaryota</taxon>
        <taxon>Viridiplantae</taxon>
        <taxon>Streptophyta</taxon>
        <taxon>Embryophyta</taxon>
        <taxon>Tracheophyta</taxon>
        <taxon>Spermatophyta</taxon>
        <taxon>Magnoliopsida</taxon>
        <taxon>eudicotyledons</taxon>
        <taxon>Gunneridae</taxon>
        <taxon>Pentapetalae</taxon>
        <taxon>rosids</taxon>
        <taxon>fabids</taxon>
        <taxon>Rosales</taxon>
        <taxon>Rosaceae</taxon>
        <taxon>Amygdaloideae</taxon>
        <taxon>Maleae</taxon>
        <taxon>Malus</taxon>
    </lineage>
</organism>